<evidence type="ECO:0000259" key="2">
    <source>
        <dbReference type="PROSITE" id="PS50206"/>
    </source>
</evidence>
<organism evidence="3 4">
    <name type="scientific">Dasania phycosphaerae</name>
    <dbReference type="NCBI Taxonomy" id="2950436"/>
    <lineage>
        <taxon>Bacteria</taxon>
        <taxon>Pseudomonadati</taxon>
        <taxon>Pseudomonadota</taxon>
        <taxon>Gammaproteobacteria</taxon>
        <taxon>Cellvibrionales</taxon>
        <taxon>Spongiibacteraceae</taxon>
        <taxon>Dasania</taxon>
    </lineage>
</organism>
<evidence type="ECO:0000313" key="3">
    <source>
        <dbReference type="EMBL" id="MCZ0864577.1"/>
    </source>
</evidence>
<dbReference type="SUPFAM" id="SSF51905">
    <property type="entry name" value="FAD/NAD(P)-binding domain"/>
    <property type="match status" value="1"/>
</dbReference>
<reference evidence="3 4" key="1">
    <citation type="submission" date="2022-12" db="EMBL/GenBank/DDBJ databases">
        <title>Dasania phycosphaerae sp. nov., isolated from particulate material of the south coast of Korea.</title>
        <authorList>
            <person name="Jiang Y."/>
        </authorList>
    </citation>
    <scope>NUCLEOTIDE SEQUENCE [LARGE SCALE GENOMIC DNA]</scope>
    <source>
        <strain evidence="3 4">GY-19</strain>
    </source>
</reference>
<dbReference type="GO" id="GO:0005737">
    <property type="term" value="C:cytoplasm"/>
    <property type="evidence" value="ECO:0007669"/>
    <property type="project" value="TreeGrafter"/>
</dbReference>
<dbReference type="InterPro" id="IPR006076">
    <property type="entry name" value="FAD-dep_OxRdtase"/>
</dbReference>
<keyword evidence="4" id="KW-1185">Reference proteome</keyword>
<dbReference type="Gene3D" id="3.50.50.60">
    <property type="entry name" value="FAD/NAD(P)-binding domain"/>
    <property type="match status" value="1"/>
</dbReference>
<dbReference type="Pfam" id="PF01266">
    <property type="entry name" value="DAO"/>
    <property type="match status" value="1"/>
</dbReference>
<dbReference type="Proteomes" id="UP001069090">
    <property type="component" value="Unassembled WGS sequence"/>
</dbReference>
<dbReference type="PANTHER" id="PTHR13847:SF281">
    <property type="entry name" value="FAD DEPENDENT OXIDOREDUCTASE DOMAIN-CONTAINING PROTEIN"/>
    <property type="match status" value="1"/>
</dbReference>
<dbReference type="PANTHER" id="PTHR13847">
    <property type="entry name" value="SARCOSINE DEHYDROGENASE-RELATED"/>
    <property type="match status" value="1"/>
</dbReference>
<dbReference type="Gene3D" id="3.30.9.10">
    <property type="entry name" value="D-Amino Acid Oxidase, subunit A, domain 2"/>
    <property type="match status" value="1"/>
</dbReference>
<dbReference type="EMBL" id="JAPTGG010000003">
    <property type="protein sequence ID" value="MCZ0864577.1"/>
    <property type="molecule type" value="Genomic_DNA"/>
</dbReference>
<sequence length="438" mass="48227">MSHSVFKNAKGQHVDSYYAATVGEVADYPRLQADIEAEVCIIGGGFAGISAAIELAEQGHDVVLLEGVRVGWAASGRNGGQIIGGWRDSYDDLEAKFGYDTAKTFADMSNEGKQIIYDRAEKYKINADIKKGYLLAAMCKSHVNYMHDYIAEAEKWGGAEHYRLISQQDVKNYIDSNSYIGALDNQSNGHLHPLKLAVGEAKAAADLGVRIYEHSPVLDVQGGDEPVVTTAHGKVKAKQVIMTANCYLGKAAPKLEKKIMPAGTYVIATEPLAAERVAKLIPQGQAVCDMRHILDYYRITADNRLLFGGKTIYSGKDPKDIGKSMFKDMLKVFPQLADVKIDFAWGGHIDLSVNRMPHMGRYADNVYFVQGFSGFGVVATHIAGRVLAEKVMGNTQRYDIWNQIKHHTFPGGTLLRKPGYLLGSSFFYLRDMIDTMKG</sequence>
<name>A0A9J6RJN3_9GAMM</name>
<keyword evidence="1" id="KW-0560">Oxidoreductase</keyword>
<dbReference type="AlphaFoldDB" id="A0A9J6RJN3"/>
<proteinExistence type="predicted"/>
<dbReference type="InterPro" id="IPR001763">
    <property type="entry name" value="Rhodanese-like_dom"/>
</dbReference>
<accession>A0A9J6RJN3</accession>
<comment type="caution">
    <text evidence="3">The sequence shown here is derived from an EMBL/GenBank/DDBJ whole genome shotgun (WGS) entry which is preliminary data.</text>
</comment>
<evidence type="ECO:0000313" key="4">
    <source>
        <dbReference type="Proteomes" id="UP001069090"/>
    </source>
</evidence>
<gene>
    <name evidence="3" type="ORF">O0V09_05160</name>
</gene>
<dbReference type="InterPro" id="IPR036188">
    <property type="entry name" value="FAD/NAD-bd_sf"/>
</dbReference>
<dbReference type="RefSeq" id="WP_258330729.1">
    <property type="nucleotide sequence ID" value="NZ_JAPTGG010000003.1"/>
</dbReference>
<dbReference type="PRINTS" id="PR00411">
    <property type="entry name" value="PNDRDTASEI"/>
</dbReference>
<protein>
    <submittedName>
        <fullName evidence="3">FAD-binding oxidoreductase</fullName>
    </submittedName>
</protein>
<feature type="domain" description="Rhodanese" evidence="2">
    <location>
        <begin position="43"/>
        <end position="81"/>
    </location>
</feature>
<dbReference type="PROSITE" id="PS50206">
    <property type="entry name" value="RHODANESE_3"/>
    <property type="match status" value="1"/>
</dbReference>
<dbReference type="GO" id="GO:0016491">
    <property type="term" value="F:oxidoreductase activity"/>
    <property type="evidence" value="ECO:0007669"/>
    <property type="project" value="UniProtKB-KW"/>
</dbReference>
<evidence type="ECO:0000256" key="1">
    <source>
        <dbReference type="ARBA" id="ARBA00023002"/>
    </source>
</evidence>